<reference evidence="1" key="2">
    <citation type="submission" date="2018-10" db="UniProtKB">
        <authorList>
            <consortium name="EnsemblPlants"/>
        </authorList>
    </citation>
    <scope>IDENTIFICATION</scope>
</reference>
<proteinExistence type="predicted"/>
<dbReference type="Gramene" id="TraesRN4B0100392500.1">
    <property type="protein sequence ID" value="TraesRN4B0100392500.1"/>
    <property type="gene ID" value="TraesRN4B0100392500"/>
</dbReference>
<gene>
    <name evidence="1" type="primary">LOC123094820</name>
</gene>
<accession>A0A3B6IT68</accession>
<dbReference type="Gramene" id="TraesCS4B02G165200.1">
    <property type="protein sequence ID" value="TraesCS4B02G165200.1"/>
    <property type="gene ID" value="TraesCS4B02G165200"/>
</dbReference>
<evidence type="ECO:0000313" key="1">
    <source>
        <dbReference type="EnsemblPlants" id="TraesCS4B02G165200.1"/>
    </source>
</evidence>
<protein>
    <submittedName>
        <fullName evidence="1">Uncharacterized protein</fullName>
    </submittedName>
</protein>
<dbReference type="Gramene" id="TraesARI4B03G02328580.1">
    <property type="protein sequence ID" value="TraesARI4B03G02328580.1"/>
    <property type="gene ID" value="TraesARI4B03G02328580"/>
</dbReference>
<dbReference type="EnsemblPlants" id="TraesCS4B02G165200.1">
    <property type="protein sequence ID" value="TraesCS4B02G165200.1"/>
    <property type="gene ID" value="TraesCS4B02G165200"/>
</dbReference>
<dbReference type="Gramene" id="TraesJAG4B03G02311810.1">
    <property type="protein sequence ID" value="TraesJAG4B03G02311810.1"/>
    <property type="gene ID" value="TraesJAG4B03G02311810"/>
</dbReference>
<dbReference type="Gramene" id="TraesJUL4B03G02308000.1">
    <property type="protein sequence ID" value="TraesJUL4B03G02308000.1"/>
    <property type="gene ID" value="TraesJUL4B03G02308000"/>
</dbReference>
<reference evidence="1" key="1">
    <citation type="submission" date="2018-08" db="EMBL/GenBank/DDBJ databases">
        <authorList>
            <person name="Rossello M."/>
        </authorList>
    </citation>
    <scope>NUCLEOTIDE SEQUENCE [LARGE SCALE GENOMIC DNA]</scope>
    <source>
        <strain evidence="1">cv. Chinese Spring</strain>
    </source>
</reference>
<dbReference type="Gramene" id="TraesSYM4B03G02340500.1">
    <property type="protein sequence ID" value="TraesSYM4B03G02340500.1"/>
    <property type="gene ID" value="TraesSYM4B03G02340500"/>
</dbReference>
<dbReference type="RefSeq" id="XP_044372646.1">
    <property type="nucleotide sequence ID" value="XM_044516711.1"/>
</dbReference>
<sequence length="123" mass="13533">MCGEETSMAVGGTAVSTQMPLTGAALKHISMEIRTLLFKIEQKVAMEALLNRLAKWLPKPLDGLRDGGESCGPKAFYGWPGIEHDPDEQAGICDCRPSREWRCNFRSIYWQNGSTGVGMDQKG</sequence>
<dbReference type="GeneID" id="123094820"/>
<dbReference type="Gramene" id="TraesCS4B03G0460200.1">
    <property type="protein sequence ID" value="TraesCS4B03G0460200.1.CDS"/>
    <property type="gene ID" value="TraesCS4B03G0460200"/>
</dbReference>
<dbReference type="Gramene" id="TraesLAC4B03G02245900.1">
    <property type="protein sequence ID" value="TraesLAC4B03G02245900.1"/>
    <property type="gene ID" value="TraesLAC4B03G02245900"/>
</dbReference>
<dbReference type="AlphaFoldDB" id="A0A3B6IT68"/>
<dbReference type="Proteomes" id="UP000019116">
    <property type="component" value="Chromosome 4B"/>
</dbReference>
<dbReference type="KEGG" id="taes:123094820"/>
<dbReference type="Gramene" id="TraesMAC4B03G02291700.1">
    <property type="protein sequence ID" value="TraesMAC4B03G02291700.1"/>
    <property type="gene ID" value="TraesMAC4B03G02291700"/>
</dbReference>
<keyword evidence="2" id="KW-1185">Reference proteome</keyword>
<name>A0A3B6IT68_WHEAT</name>
<dbReference type="Gramene" id="TraesLDM4B03G02293580.1">
    <property type="protein sequence ID" value="TraesLDM4B03G02293580.1"/>
    <property type="gene ID" value="TraesLDM4B03G02293580"/>
</dbReference>
<dbReference type="Gramene" id="TraesNOR4B03G02331040.1">
    <property type="protein sequence ID" value="TraesNOR4B03G02331040.1"/>
    <property type="gene ID" value="TraesNOR4B03G02331040"/>
</dbReference>
<evidence type="ECO:0000313" key="2">
    <source>
        <dbReference type="Proteomes" id="UP000019116"/>
    </source>
</evidence>
<organism evidence="1">
    <name type="scientific">Triticum aestivum</name>
    <name type="common">Wheat</name>
    <dbReference type="NCBI Taxonomy" id="4565"/>
    <lineage>
        <taxon>Eukaryota</taxon>
        <taxon>Viridiplantae</taxon>
        <taxon>Streptophyta</taxon>
        <taxon>Embryophyta</taxon>
        <taxon>Tracheophyta</taxon>
        <taxon>Spermatophyta</taxon>
        <taxon>Magnoliopsida</taxon>
        <taxon>Liliopsida</taxon>
        <taxon>Poales</taxon>
        <taxon>Poaceae</taxon>
        <taxon>BOP clade</taxon>
        <taxon>Pooideae</taxon>
        <taxon>Triticodae</taxon>
        <taxon>Triticeae</taxon>
        <taxon>Triticinae</taxon>
        <taxon>Triticum</taxon>
    </lineage>
</organism>